<keyword evidence="4" id="KW-0547">Nucleotide-binding</keyword>
<feature type="domain" description="ABC transporter" evidence="7">
    <location>
        <begin position="5"/>
        <end position="239"/>
    </location>
</feature>
<dbReference type="Proteomes" id="UP000515240">
    <property type="component" value="Chromosome"/>
</dbReference>
<sequence length="240" mass="25138">MSAELRLDNIVAGYGARAVLHGVSLDVAPGSSLVVVGPNGSGKSTLMRVVTGLIRPQSGRVLWDGRDITAIDAPGRARLGLGYVPQEANVFRNLSVLDNLKLGHEFIASGGAKALRQRLDAVLALFPEIVPKLNVAAGLLSGGQRQMVAMGAALMPSPRLLALDEPSAGLSPLNASRLFEVVQRVAQTGVTLFMIEQNTRLGLDAADQGLVLVAGQVRARAPSQELLANGQLQSLYLGAH</sequence>
<dbReference type="CDD" id="cd03224">
    <property type="entry name" value="ABC_TM1139_LivF_branched"/>
    <property type="match status" value="1"/>
</dbReference>
<protein>
    <submittedName>
        <fullName evidence="8">ABC transporter ATP-binding protein</fullName>
    </submittedName>
</protein>
<dbReference type="PANTHER" id="PTHR43820:SF7">
    <property type="entry name" value="BRANCHED-CHAIN AMINO ACID TRANSPORT ATP-BINDING PROTEIN LIVF-RELATED"/>
    <property type="match status" value="1"/>
</dbReference>
<keyword evidence="3" id="KW-0472">Membrane</keyword>
<evidence type="ECO:0000256" key="6">
    <source>
        <dbReference type="ARBA" id="ARBA00022970"/>
    </source>
</evidence>
<evidence type="ECO:0000313" key="9">
    <source>
        <dbReference type="Proteomes" id="UP000515240"/>
    </source>
</evidence>
<dbReference type="InterPro" id="IPR052156">
    <property type="entry name" value="BCAA_Transport_ATP-bd_LivF"/>
</dbReference>
<reference evidence="8 9" key="1">
    <citation type="journal article" date="2020" name="G3 (Bethesda)">
        <title>CeMbio - The Caenorhabditis elegans Microbiome Resource.</title>
        <authorList>
            <person name="Dirksen P."/>
            <person name="Assie A."/>
            <person name="Zimmermann J."/>
            <person name="Zhang F."/>
            <person name="Tietje A.M."/>
            <person name="Marsh S.A."/>
            <person name="Felix M.A."/>
            <person name="Shapira M."/>
            <person name="Kaleta C."/>
            <person name="Schulenburg H."/>
            <person name="Samuel B."/>
        </authorList>
    </citation>
    <scope>NUCLEOTIDE SEQUENCE [LARGE SCALE GENOMIC DNA]</scope>
    <source>
        <strain evidence="8 9">BIGb0172</strain>
    </source>
</reference>
<dbReference type="PROSITE" id="PS00211">
    <property type="entry name" value="ABC_TRANSPORTER_1"/>
    <property type="match status" value="1"/>
</dbReference>
<keyword evidence="9" id="KW-1185">Reference proteome</keyword>
<dbReference type="InterPro" id="IPR003593">
    <property type="entry name" value="AAA+_ATPase"/>
</dbReference>
<comment type="similarity">
    <text evidence="1">Belongs to the ABC transporter superfamily.</text>
</comment>
<organism evidence="8 9">
    <name type="scientific">Comamonas piscis</name>
    <dbReference type="NCBI Taxonomy" id="1562974"/>
    <lineage>
        <taxon>Bacteria</taxon>
        <taxon>Pseudomonadati</taxon>
        <taxon>Pseudomonadota</taxon>
        <taxon>Betaproteobacteria</taxon>
        <taxon>Burkholderiales</taxon>
        <taxon>Comamonadaceae</taxon>
        <taxon>Comamonas</taxon>
    </lineage>
</organism>
<keyword evidence="2" id="KW-0813">Transport</keyword>
<dbReference type="EMBL" id="CP058554">
    <property type="protein sequence ID" value="QMV71606.1"/>
    <property type="molecule type" value="Genomic_DNA"/>
</dbReference>
<dbReference type="AlphaFoldDB" id="A0A7G5EC81"/>
<dbReference type="InterPro" id="IPR003439">
    <property type="entry name" value="ABC_transporter-like_ATP-bd"/>
</dbReference>
<dbReference type="GO" id="GO:0016887">
    <property type="term" value="F:ATP hydrolysis activity"/>
    <property type="evidence" value="ECO:0007669"/>
    <property type="project" value="InterPro"/>
</dbReference>
<dbReference type="InterPro" id="IPR017871">
    <property type="entry name" value="ABC_transporter-like_CS"/>
</dbReference>
<keyword evidence="5 8" id="KW-0067">ATP-binding</keyword>
<evidence type="ECO:0000256" key="4">
    <source>
        <dbReference type="ARBA" id="ARBA00022741"/>
    </source>
</evidence>
<evidence type="ECO:0000256" key="1">
    <source>
        <dbReference type="ARBA" id="ARBA00005417"/>
    </source>
</evidence>
<accession>A0A7G5EC81</accession>
<dbReference type="RefSeq" id="WP_133856808.1">
    <property type="nucleotide sequence ID" value="NZ_CP058554.1"/>
</dbReference>
<dbReference type="KEGG" id="cpis:HS961_01460"/>
<dbReference type="Gene3D" id="3.40.50.300">
    <property type="entry name" value="P-loop containing nucleotide triphosphate hydrolases"/>
    <property type="match status" value="1"/>
</dbReference>
<gene>
    <name evidence="8" type="ORF">HS961_01460</name>
</gene>
<dbReference type="GO" id="GO:0015658">
    <property type="term" value="F:branched-chain amino acid transmembrane transporter activity"/>
    <property type="evidence" value="ECO:0007669"/>
    <property type="project" value="TreeGrafter"/>
</dbReference>
<keyword evidence="3" id="KW-1003">Cell membrane</keyword>
<evidence type="ECO:0000256" key="2">
    <source>
        <dbReference type="ARBA" id="ARBA00022448"/>
    </source>
</evidence>
<dbReference type="GO" id="GO:0005524">
    <property type="term" value="F:ATP binding"/>
    <property type="evidence" value="ECO:0007669"/>
    <property type="project" value="UniProtKB-KW"/>
</dbReference>
<keyword evidence="6" id="KW-0029">Amino-acid transport</keyword>
<dbReference type="PANTHER" id="PTHR43820">
    <property type="entry name" value="HIGH-AFFINITY BRANCHED-CHAIN AMINO ACID TRANSPORT ATP-BINDING PROTEIN LIVF"/>
    <property type="match status" value="1"/>
</dbReference>
<name>A0A7G5EC81_9BURK</name>
<dbReference type="GO" id="GO:0015807">
    <property type="term" value="P:L-amino acid transport"/>
    <property type="evidence" value="ECO:0007669"/>
    <property type="project" value="TreeGrafter"/>
</dbReference>
<dbReference type="SMART" id="SM00382">
    <property type="entry name" value="AAA"/>
    <property type="match status" value="1"/>
</dbReference>
<evidence type="ECO:0000313" key="8">
    <source>
        <dbReference type="EMBL" id="QMV71606.1"/>
    </source>
</evidence>
<evidence type="ECO:0000256" key="5">
    <source>
        <dbReference type="ARBA" id="ARBA00022840"/>
    </source>
</evidence>
<dbReference type="PROSITE" id="PS50893">
    <property type="entry name" value="ABC_TRANSPORTER_2"/>
    <property type="match status" value="1"/>
</dbReference>
<dbReference type="InterPro" id="IPR027417">
    <property type="entry name" value="P-loop_NTPase"/>
</dbReference>
<dbReference type="SUPFAM" id="SSF52540">
    <property type="entry name" value="P-loop containing nucleoside triphosphate hydrolases"/>
    <property type="match status" value="1"/>
</dbReference>
<dbReference type="Pfam" id="PF00005">
    <property type="entry name" value="ABC_tran"/>
    <property type="match status" value="1"/>
</dbReference>
<evidence type="ECO:0000256" key="3">
    <source>
        <dbReference type="ARBA" id="ARBA00022475"/>
    </source>
</evidence>
<proteinExistence type="inferred from homology"/>
<evidence type="ECO:0000259" key="7">
    <source>
        <dbReference type="PROSITE" id="PS50893"/>
    </source>
</evidence>